<dbReference type="SUPFAM" id="SSF56601">
    <property type="entry name" value="beta-lactamase/transpeptidase-like"/>
    <property type="match status" value="1"/>
</dbReference>
<feature type="domain" description="Penicillin-binding protein transpeptidase" evidence="1">
    <location>
        <begin position="157"/>
        <end position="482"/>
    </location>
</feature>
<dbReference type="InterPro" id="IPR012338">
    <property type="entry name" value="Beta-lactam/transpept-like"/>
</dbReference>
<evidence type="ECO:0000259" key="2">
    <source>
        <dbReference type="Pfam" id="PF21922"/>
    </source>
</evidence>
<name>A0A8J3RN26_9ACTN</name>
<dbReference type="RefSeq" id="WP_203889931.1">
    <property type="nucleotide sequence ID" value="NZ_BOOH01000015.1"/>
</dbReference>
<dbReference type="Gene3D" id="3.40.710.10">
    <property type="entry name" value="DD-peptidase/beta-lactamase superfamily"/>
    <property type="match status" value="1"/>
</dbReference>
<protein>
    <submittedName>
        <fullName evidence="3">Penicillin-binding protein A</fullName>
    </submittedName>
</protein>
<reference evidence="3 4" key="1">
    <citation type="submission" date="2021-01" db="EMBL/GenBank/DDBJ databases">
        <title>Whole genome shotgun sequence of Planobispora longispora NBRC 13918.</title>
        <authorList>
            <person name="Komaki H."/>
            <person name="Tamura T."/>
        </authorList>
    </citation>
    <scope>NUCLEOTIDE SEQUENCE [LARGE SCALE GENOMIC DNA]</scope>
    <source>
        <strain evidence="3 4">NBRC 13918</strain>
    </source>
</reference>
<dbReference type="Pfam" id="PF21922">
    <property type="entry name" value="PBP_dimer_2"/>
    <property type="match status" value="1"/>
</dbReference>
<dbReference type="AlphaFoldDB" id="A0A8J3RN26"/>
<dbReference type="InterPro" id="IPR050515">
    <property type="entry name" value="Beta-lactam/transpept"/>
</dbReference>
<sequence length="487" mass="51199">MNSTLKRAALACMVMFGLLMLNVNYLQAVRASDLKEDARNRRNFFARYEVERGLITAGNKVLAESKDTGDPEARFKRVYPEGEVYAPVTGFFAPENTSDIERARNDLLDGSSSDLVIRRGIDLFTGKTTRGANVELTINPKAQEAAYKALGASGKKGALVAIDPRTGAILAMVSIPTYDPNLLAPADKAAVNAAYAKLEKDKDQPLVNRAIARTYPPGSTFKVVTMAAYLESDSSLGPQSQVDAPQVLDLPNTTADLPNYGGAACGAGRVTLSFSLERSCNTPFGKIGMDLGYETMKDQAAKFGIGTDLDPLAIPMPVSPSSIGPEEDKAALAQASIGQRSNQMTPLQMAMVAAGIANDGVVMKPYLVKRVTDSEGTEIEGEDPEELDTAMSEESAAKLKEMMVNVVNLGTAGAAKIPGVTVGGKTGTAETAEGRAPHAWFISFAPAEDPKIAVALIVESGSAGNDASGGQTAAPIAKSVMEAVLGK</sequence>
<dbReference type="InterPro" id="IPR001460">
    <property type="entry name" value="PCN-bd_Tpept"/>
</dbReference>
<dbReference type="GO" id="GO:0071555">
    <property type="term" value="P:cell wall organization"/>
    <property type="evidence" value="ECO:0007669"/>
    <property type="project" value="TreeGrafter"/>
</dbReference>
<dbReference type="GO" id="GO:0005886">
    <property type="term" value="C:plasma membrane"/>
    <property type="evidence" value="ECO:0007669"/>
    <property type="project" value="TreeGrafter"/>
</dbReference>
<evidence type="ECO:0000259" key="1">
    <source>
        <dbReference type="Pfam" id="PF00905"/>
    </source>
</evidence>
<accession>A0A8J3RN26</accession>
<evidence type="ECO:0000313" key="3">
    <source>
        <dbReference type="EMBL" id="GIH75238.1"/>
    </source>
</evidence>
<dbReference type="Gene3D" id="3.90.1310.10">
    <property type="entry name" value="Penicillin-binding protein 2a (Domain 2)"/>
    <property type="match status" value="1"/>
</dbReference>
<dbReference type="EMBL" id="BOOH01000015">
    <property type="protein sequence ID" value="GIH75238.1"/>
    <property type="molecule type" value="Genomic_DNA"/>
</dbReference>
<dbReference type="Pfam" id="PF00905">
    <property type="entry name" value="Transpeptidase"/>
    <property type="match status" value="1"/>
</dbReference>
<organism evidence="3 4">
    <name type="scientific">Planobispora longispora</name>
    <dbReference type="NCBI Taxonomy" id="28887"/>
    <lineage>
        <taxon>Bacteria</taxon>
        <taxon>Bacillati</taxon>
        <taxon>Actinomycetota</taxon>
        <taxon>Actinomycetes</taxon>
        <taxon>Streptosporangiales</taxon>
        <taxon>Streptosporangiaceae</taxon>
        <taxon>Planobispora</taxon>
    </lineage>
</organism>
<dbReference type="Proteomes" id="UP000616724">
    <property type="component" value="Unassembled WGS sequence"/>
</dbReference>
<dbReference type="InterPro" id="IPR054120">
    <property type="entry name" value="PBPA_dimer"/>
</dbReference>
<proteinExistence type="predicted"/>
<keyword evidence="4" id="KW-1185">Reference proteome</keyword>
<comment type="caution">
    <text evidence="3">The sequence shown here is derived from an EMBL/GenBank/DDBJ whole genome shotgun (WGS) entry which is preliminary data.</text>
</comment>
<dbReference type="PANTHER" id="PTHR30627">
    <property type="entry name" value="PEPTIDOGLYCAN D,D-TRANSPEPTIDASE"/>
    <property type="match status" value="1"/>
</dbReference>
<dbReference type="GO" id="GO:0071972">
    <property type="term" value="F:peptidoglycan L,D-transpeptidase activity"/>
    <property type="evidence" value="ECO:0007669"/>
    <property type="project" value="TreeGrafter"/>
</dbReference>
<dbReference type="GO" id="GO:0008658">
    <property type="term" value="F:penicillin binding"/>
    <property type="evidence" value="ECO:0007669"/>
    <property type="project" value="InterPro"/>
</dbReference>
<feature type="domain" description="Penicillin binding protein A dimerisation" evidence="2">
    <location>
        <begin position="52"/>
        <end position="134"/>
    </location>
</feature>
<gene>
    <name evidence="3" type="primary">pbpA</name>
    <name evidence="3" type="ORF">Plo01_16670</name>
</gene>
<evidence type="ECO:0000313" key="4">
    <source>
        <dbReference type="Proteomes" id="UP000616724"/>
    </source>
</evidence>
<dbReference type="PANTHER" id="PTHR30627:SF24">
    <property type="entry name" value="PENICILLIN-BINDING PROTEIN 4B"/>
    <property type="match status" value="1"/>
</dbReference>